<evidence type="ECO:0000313" key="4">
    <source>
        <dbReference type="Proteomes" id="UP000252023"/>
    </source>
</evidence>
<keyword evidence="3" id="KW-0282">Flagellum</keyword>
<evidence type="ECO:0000256" key="1">
    <source>
        <dbReference type="ARBA" id="ARBA00010690"/>
    </source>
</evidence>
<dbReference type="Gene3D" id="6.10.250.2080">
    <property type="match status" value="1"/>
</dbReference>
<keyword evidence="4" id="KW-1185">Reference proteome</keyword>
<feature type="transmembrane region" description="Helical" evidence="2">
    <location>
        <begin position="31"/>
        <end position="52"/>
    </location>
</feature>
<reference evidence="4" key="1">
    <citation type="submission" date="2018-07" db="EMBL/GenBank/DDBJ databases">
        <title>Genome sequencing of Paracoccus sp. SC2-6.</title>
        <authorList>
            <person name="Heo J."/>
            <person name="Kim S.-J."/>
            <person name="Kwon S.-W."/>
        </authorList>
    </citation>
    <scope>NUCLEOTIDE SEQUENCE [LARGE SCALE GENOMIC DNA]</scope>
    <source>
        <strain evidence="4">SC2-6</strain>
    </source>
</reference>
<keyword evidence="2" id="KW-0472">Membrane</keyword>
<dbReference type="KEGG" id="pars:DRW48_04390"/>
<dbReference type="PANTHER" id="PTHR30531">
    <property type="entry name" value="FLAGELLAR BIOSYNTHETIC PROTEIN FLHB"/>
    <property type="match status" value="1"/>
</dbReference>
<dbReference type="GO" id="GO:0009306">
    <property type="term" value="P:protein secretion"/>
    <property type="evidence" value="ECO:0007669"/>
    <property type="project" value="InterPro"/>
</dbReference>
<keyword evidence="3" id="KW-0966">Cell projection</keyword>
<feature type="transmembrane region" description="Helical" evidence="2">
    <location>
        <begin position="80"/>
        <end position="105"/>
    </location>
</feature>
<dbReference type="PRINTS" id="PR00950">
    <property type="entry name" value="TYPE3IMSPROT"/>
</dbReference>
<sequence length="353" mass="38181">MSESEDKPFEASEQRLRQAREKGDIPRSLEVNALLAYAGLFLALIVGGPIAMRRWLAQVSHAEGIAGRTPGASFDAARDIAGTAAVATLALLALPGLFVLVGLLAQRTLLFTSSNLALKGSRINPIGNFGQKFGVKGLVTFSLSLIKVALAATGGWVLFGMLLELLSRAGFMRDSQWVLGLGLVLQYVMALAIGITAALAGADLLWKRLEHRRRLRMTRKEAEDEHKESEGDPHFKALRRQRAVDIAMSSMLADVEKADVVIVNPTHYAVALEWKRGSGRAPVCLAKGTDEIAARIRERAGKHRVPIWSDPPCARALHAAMEVGDEIPVAHFAAVAAAIRFAEAMRKKAKAGW</sequence>
<dbReference type="Pfam" id="PF01312">
    <property type="entry name" value="Bac_export_2"/>
    <property type="match status" value="1"/>
</dbReference>
<dbReference type="EMBL" id="CP030918">
    <property type="protein sequence ID" value="AXC49030.1"/>
    <property type="molecule type" value="Genomic_DNA"/>
</dbReference>
<protein>
    <submittedName>
        <fullName evidence="3">Flagellar biosynthesis protein FlhB</fullName>
    </submittedName>
</protein>
<comment type="similarity">
    <text evidence="1">Belongs to the type III secretion exporter family.</text>
</comment>
<name>A0A344PI25_9RHOB</name>
<evidence type="ECO:0000313" key="3">
    <source>
        <dbReference type="EMBL" id="AXC49030.1"/>
    </source>
</evidence>
<dbReference type="GO" id="GO:0005886">
    <property type="term" value="C:plasma membrane"/>
    <property type="evidence" value="ECO:0007669"/>
    <property type="project" value="TreeGrafter"/>
</dbReference>
<keyword evidence="3" id="KW-0969">Cilium</keyword>
<dbReference type="OrthoDB" id="9807950at2"/>
<dbReference type="Proteomes" id="UP000252023">
    <property type="component" value="Chromosome"/>
</dbReference>
<organism evidence="3 4">
    <name type="scientific">Paracoccus suum</name>
    <dbReference type="NCBI Taxonomy" id="2259340"/>
    <lineage>
        <taxon>Bacteria</taxon>
        <taxon>Pseudomonadati</taxon>
        <taxon>Pseudomonadota</taxon>
        <taxon>Alphaproteobacteria</taxon>
        <taxon>Rhodobacterales</taxon>
        <taxon>Paracoccaceae</taxon>
        <taxon>Paracoccus</taxon>
    </lineage>
</organism>
<dbReference type="SUPFAM" id="SSF160544">
    <property type="entry name" value="EscU C-terminal domain-like"/>
    <property type="match status" value="1"/>
</dbReference>
<keyword evidence="2" id="KW-1133">Transmembrane helix</keyword>
<dbReference type="InterPro" id="IPR006135">
    <property type="entry name" value="T3SS_substrate_exporter"/>
</dbReference>
<dbReference type="PANTHER" id="PTHR30531:SF12">
    <property type="entry name" value="FLAGELLAR BIOSYNTHETIC PROTEIN FLHB"/>
    <property type="match status" value="1"/>
</dbReference>
<dbReference type="InterPro" id="IPR029025">
    <property type="entry name" value="T3SS_substrate_exporter_C"/>
</dbReference>
<proteinExistence type="inferred from homology"/>
<keyword evidence="2" id="KW-0812">Transmembrane</keyword>
<feature type="transmembrane region" description="Helical" evidence="2">
    <location>
        <begin position="183"/>
        <end position="206"/>
    </location>
</feature>
<dbReference type="AlphaFoldDB" id="A0A344PI25"/>
<feature type="transmembrane region" description="Helical" evidence="2">
    <location>
        <begin position="138"/>
        <end position="163"/>
    </location>
</feature>
<dbReference type="RefSeq" id="WP_114075349.1">
    <property type="nucleotide sequence ID" value="NZ_CP030918.1"/>
</dbReference>
<dbReference type="Gene3D" id="3.40.1690.10">
    <property type="entry name" value="secretion proteins EscU"/>
    <property type="match status" value="1"/>
</dbReference>
<evidence type="ECO:0000256" key="2">
    <source>
        <dbReference type="SAM" id="Phobius"/>
    </source>
</evidence>
<accession>A0A344PI25</accession>
<gene>
    <name evidence="3" type="ORF">DRW48_04390</name>
</gene>